<dbReference type="InterPro" id="IPR059179">
    <property type="entry name" value="MLKL-like_MCAfunc"/>
</dbReference>
<comment type="caution">
    <text evidence="1">The sequence shown here is derived from an EMBL/GenBank/DDBJ whole genome shotgun (WGS) entry which is preliminary data.</text>
</comment>
<dbReference type="EMBL" id="JARKIB010000258">
    <property type="protein sequence ID" value="KAJ7719002.1"/>
    <property type="molecule type" value="Genomic_DNA"/>
</dbReference>
<dbReference type="AlphaFoldDB" id="A0AAD7HEX2"/>
<organism evidence="1 2">
    <name type="scientific">Mycena metata</name>
    <dbReference type="NCBI Taxonomy" id="1033252"/>
    <lineage>
        <taxon>Eukaryota</taxon>
        <taxon>Fungi</taxon>
        <taxon>Dikarya</taxon>
        <taxon>Basidiomycota</taxon>
        <taxon>Agaricomycotina</taxon>
        <taxon>Agaricomycetes</taxon>
        <taxon>Agaricomycetidae</taxon>
        <taxon>Agaricales</taxon>
        <taxon>Marasmiineae</taxon>
        <taxon>Mycenaceae</taxon>
        <taxon>Mycena</taxon>
    </lineage>
</organism>
<reference evidence="1" key="1">
    <citation type="submission" date="2023-03" db="EMBL/GenBank/DDBJ databases">
        <title>Massive genome expansion in bonnet fungi (Mycena s.s.) driven by repeated elements and novel gene families across ecological guilds.</title>
        <authorList>
            <consortium name="Lawrence Berkeley National Laboratory"/>
            <person name="Harder C.B."/>
            <person name="Miyauchi S."/>
            <person name="Viragh M."/>
            <person name="Kuo A."/>
            <person name="Thoen E."/>
            <person name="Andreopoulos B."/>
            <person name="Lu D."/>
            <person name="Skrede I."/>
            <person name="Drula E."/>
            <person name="Henrissat B."/>
            <person name="Morin E."/>
            <person name="Kohler A."/>
            <person name="Barry K."/>
            <person name="LaButti K."/>
            <person name="Morin E."/>
            <person name="Salamov A."/>
            <person name="Lipzen A."/>
            <person name="Mereny Z."/>
            <person name="Hegedus B."/>
            <person name="Baldrian P."/>
            <person name="Stursova M."/>
            <person name="Weitz H."/>
            <person name="Taylor A."/>
            <person name="Grigoriev I.V."/>
            <person name="Nagy L.G."/>
            <person name="Martin F."/>
            <person name="Kauserud H."/>
        </authorList>
    </citation>
    <scope>NUCLEOTIDE SEQUENCE</scope>
    <source>
        <strain evidence="1">CBHHK182m</strain>
    </source>
</reference>
<dbReference type="Proteomes" id="UP001215598">
    <property type="component" value="Unassembled WGS sequence"/>
</dbReference>
<sequence>MCCSHRPACWPSETQAMHGISRTSSGVKTSLNILKLSLAILRETPIPGIGAAAEALSQALNRTQEMQDNAAGWKTLEDRVQSLAFLGSQDYDMDSQLRDRFTRDLGNIRQSIVDSRKHGRMWLFFSSTEDSSFLNKYNLSLTDLITDITVDFSSKTHRAFTQLREDLDKFKNNLVVIQKRDDATANTIAQVLTQKFTNAIVMGNGTVGLETTTDDQMPNALQEFIGKINVTSGVVGIKHTRPC</sequence>
<name>A0AAD7HEX2_9AGAR</name>
<keyword evidence="2" id="KW-1185">Reference proteome</keyword>
<evidence type="ECO:0000313" key="1">
    <source>
        <dbReference type="EMBL" id="KAJ7719002.1"/>
    </source>
</evidence>
<proteinExistence type="predicted"/>
<accession>A0AAD7HEX2</accession>
<evidence type="ECO:0000313" key="2">
    <source>
        <dbReference type="Proteomes" id="UP001215598"/>
    </source>
</evidence>
<gene>
    <name evidence="1" type="ORF">B0H16DRAFT_1700444</name>
</gene>
<protein>
    <submittedName>
        <fullName evidence="1">Uncharacterized protein</fullName>
    </submittedName>
</protein>
<dbReference type="CDD" id="cd21037">
    <property type="entry name" value="MLKL_NTD"/>
    <property type="match status" value="1"/>
</dbReference>